<accession>A0A5C5FLT1</accession>
<evidence type="ECO:0000313" key="3">
    <source>
        <dbReference type="EMBL" id="TNY17289.1"/>
    </source>
</evidence>
<feature type="domain" description="DUF6534" evidence="2">
    <location>
        <begin position="180"/>
        <end position="267"/>
    </location>
</feature>
<dbReference type="OrthoDB" id="2527703at2759"/>
<proteinExistence type="predicted"/>
<feature type="transmembrane region" description="Helical" evidence="1">
    <location>
        <begin position="100"/>
        <end position="119"/>
    </location>
</feature>
<sequence length="384" mass="40880">MADPNPPGAPNIDSITGPVMLGQVAAVMMYGVLLSEFNAYCHSPGWRRSSRAMQSAVVAVMLTVTGHMGLAVHDLFYYGTLPTADLDFILQGTLPQAVEPITAGVIAFAVEILLLVRVLDVLPHPLVRWTFCALVVVGASAGLLGACMYGAIGIKWHNEDFANWPWYWDAWYSMWLWSVAAVDVLITSVYIWALCKRLSGGTELRQSVLRLLVVAAVRTAAYTAILASVAAILGETWGLDDPYTNLICYAFWEPLPPLYALSLFTTLSVADNVVARLGDPTLRKHGDDKADESVLPRFAAGGVGTATTTTGGVGGVSFGATSWAAIASCGGGESASPGGLALKLEEAEDDEVGLEVGPNGLVRHVSGIFVQVETVERDERDPLV</sequence>
<gene>
    <name evidence="3" type="ORF">DMC30DRAFT_419926</name>
</gene>
<keyword evidence="1" id="KW-0472">Membrane</keyword>
<keyword evidence="4" id="KW-1185">Reference proteome</keyword>
<evidence type="ECO:0000256" key="1">
    <source>
        <dbReference type="SAM" id="Phobius"/>
    </source>
</evidence>
<evidence type="ECO:0000313" key="4">
    <source>
        <dbReference type="Proteomes" id="UP000311382"/>
    </source>
</evidence>
<keyword evidence="1" id="KW-1133">Transmembrane helix</keyword>
<feature type="transmembrane region" description="Helical" evidence="1">
    <location>
        <begin position="15"/>
        <end position="35"/>
    </location>
</feature>
<feature type="transmembrane region" description="Helical" evidence="1">
    <location>
        <begin position="174"/>
        <end position="195"/>
    </location>
</feature>
<dbReference type="EMBL" id="SOZI01000219">
    <property type="protein sequence ID" value="TNY17289.1"/>
    <property type="molecule type" value="Genomic_DNA"/>
</dbReference>
<protein>
    <recommendedName>
        <fullName evidence="2">DUF6534 domain-containing protein</fullName>
    </recommendedName>
</protein>
<dbReference type="AlphaFoldDB" id="A0A5C5FLT1"/>
<dbReference type="Proteomes" id="UP000311382">
    <property type="component" value="Unassembled WGS sequence"/>
</dbReference>
<organism evidence="3 4">
    <name type="scientific">Rhodotorula diobovata</name>
    <dbReference type="NCBI Taxonomy" id="5288"/>
    <lineage>
        <taxon>Eukaryota</taxon>
        <taxon>Fungi</taxon>
        <taxon>Dikarya</taxon>
        <taxon>Basidiomycota</taxon>
        <taxon>Pucciniomycotina</taxon>
        <taxon>Microbotryomycetes</taxon>
        <taxon>Sporidiobolales</taxon>
        <taxon>Sporidiobolaceae</taxon>
        <taxon>Rhodotorula</taxon>
    </lineage>
</organism>
<dbReference type="InterPro" id="IPR045339">
    <property type="entry name" value="DUF6534"/>
</dbReference>
<dbReference type="Pfam" id="PF20152">
    <property type="entry name" value="DUF6534"/>
    <property type="match status" value="1"/>
</dbReference>
<comment type="caution">
    <text evidence="3">The sequence shown here is derived from an EMBL/GenBank/DDBJ whole genome shotgun (WGS) entry which is preliminary data.</text>
</comment>
<name>A0A5C5FLT1_9BASI</name>
<evidence type="ECO:0000259" key="2">
    <source>
        <dbReference type="Pfam" id="PF20152"/>
    </source>
</evidence>
<keyword evidence="1" id="KW-0812">Transmembrane</keyword>
<reference evidence="3 4" key="1">
    <citation type="submission" date="2019-03" db="EMBL/GenBank/DDBJ databases">
        <title>Rhodosporidium diobovatum UCD-FST 08-225 genome sequencing, assembly, and annotation.</title>
        <authorList>
            <person name="Fakankun I.U."/>
            <person name="Fristensky B."/>
            <person name="Levin D.B."/>
        </authorList>
    </citation>
    <scope>NUCLEOTIDE SEQUENCE [LARGE SCALE GENOMIC DNA]</scope>
    <source>
        <strain evidence="3 4">UCD-FST 08-225</strain>
    </source>
</reference>
<feature type="transmembrane region" description="Helical" evidence="1">
    <location>
        <begin position="131"/>
        <end position="154"/>
    </location>
</feature>
<feature type="transmembrane region" description="Helical" evidence="1">
    <location>
        <begin position="56"/>
        <end position="80"/>
    </location>
</feature>
<feature type="transmembrane region" description="Helical" evidence="1">
    <location>
        <begin position="207"/>
        <end position="234"/>
    </location>
</feature>